<evidence type="ECO:0000256" key="3">
    <source>
        <dbReference type="ARBA" id="ARBA00022723"/>
    </source>
</evidence>
<feature type="domain" description="Sulfatase N-terminal" evidence="7">
    <location>
        <begin position="29"/>
        <end position="398"/>
    </location>
</feature>
<dbReference type="STRING" id="226505.SAMN05444394_0710"/>
<dbReference type="Pfam" id="PF00884">
    <property type="entry name" value="Sulfatase"/>
    <property type="match status" value="1"/>
</dbReference>
<accession>A0A1N6DCU8</accession>
<evidence type="ECO:0000259" key="7">
    <source>
        <dbReference type="Pfam" id="PF00884"/>
    </source>
</evidence>
<dbReference type="AlphaFoldDB" id="A0A1N6DCU8"/>
<evidence type="ECO:0000256" key="6">
    <source>
        <dbReference type="ARBA" id="ARBA00022837"/>
    </source>
</evidence>
<dbReference type="InterPro" id="IPR017850">
    <property type="entry name" value="Alkaline_phosphatase_core_sf"/>
</dbReference>
<dbReference type="GO" id="GO:0005737">
    <property type="term" value="C:cytoplasm"/>
    <property type="evidence" value="ECO:0007669"/>
    <property type="project" value="TreeGrafter"/>
</dbReference>
<dbReference type="InterPro" id="IPR035874">
    <property type="entry name" value="IDS"/>
</dbReference>
<name>A0A1N6DCU8_9BACT</name>
<evidence type="ECO:0000313" key="9">
    <source>
        <dbReference type="Proteomes" id="UP000185221"/>
    </source>
</evidence>
<evidence type="ECO:0000313" key="8">
    <source>
        <dbReference type="EMBL" id="SIN68533.1"/>
    </source>
</evidence>
<dbReference type="GO" id="GO:0046872">
    <property type="term" value="F:metal ion binding"/>
    <property type="evidence" value="ECO:0007669"/>
    <property type="project" value="UniProtKB-KW"/>
</dbReference>
<evidence type="ECO:0000256" key="4">
    <source>
        <dbReference type="ARBA" id="ARBA00022729"/>
    </source>
</evidence>
<dbReference type="Proteomes" id="UP000185221">
    <property type="component" value="Unassembled WGS sequence"/>
</dbReference>
<dbReference type="EMBL" id="FSRC01000001">
    <property type="protein sequence ID" value="SIN68533.1"/>
    <property type="molecule type" value="Genomic_DNA"/>
</dbReference>
<dbReference type="GO" id="GO:0004423">
    <property type="term" value="F:iduronate-2-sulfatase activity"/>
    <property type="evidence" value="ECO:0007669"/>
    <property type="project" value="InterPro"/>
</dbReference>
<dbReference type="CDD" id="cd16030">
    <property type="entry name" value="iduronate-2-sulfatase"/>
    <property type="match status" value="1"/>
</dbReference>
<keyword evidence="6" id="KW-0106">Calcium</keyword>
<evidence type="ECO:0000256" key="1">
    <source>
        <dbReference type="ARBA" id="ARBA00001913"/>
    </source>
</evidence>
<dbReference type="OrthoDB" id="9763552at2"/>
<protein>
    <submittedName>
        <fullName evidence="8">Arylsulfatase A</fullName>
    </submittedName>
</protein>
<organism evidence="8 9">
    <name type="scientific">Algoriphagus halophilus</name>
    <dbReference type="NCBI Taxonomy" id="226505"/>
    <lineage>
        <taxon>Bacteria</taxon>
        <taxon>Pseudomonadati</taxon>
        <taxon>Bacteroidota</taxon>
        <taxon>Cytophagia</taxon>
        <taxon>Cytophagales</taxon>
        <taxon>Cyclobacteriaceae</taxon>
        <taxon>Algoriphagus</taxon>
    </lineage>
</organism>
<comment type="similarity">
    <text evidence="2">Belongs to the sulfatase family.</text>
</comment>
<evidence type="ECO:0000256" key="2">
    <source>
        <dbReference type="ARBA" id="ARBA00008779"/>
    </source>
</evidence>
<proteinExistence type="inferred from homology"/>
<dbReference type="SUPFAM" id="SSF53649">
    <property type="entry name" value="Alkaline phosphatase-like"/>
    <property type="match status" value="1"/>
</dbReference>
<keyword evidence="4" id="KW-0732">Signal</keyword>
<evidence type="ECO:0000256" key="5">
    <source>
        <dbReference type="ARBA" id="ARBA00022801"/>
    </source>
</evidence>
<dbReference type="PANTHER" id="PTHR45953">
    <property type="entry name" value="IDURONATE 2-SULFATASE"/>
    <property type="match status" value="1"/>
</dbReference>
<keyword evidence="5" id="KW-0378">Hydrolase</keyword>
<gene>
    <name evidence="8" type="ORF">SAMN05444394_0710</name>
</gene>
<dbReference type="Gene3D" id="3.40.720.10">
    <property type="entry name" value="Alkaline Phosphatase, subunit A"/>
    <property type="match status" value="1"/>
</dbReference>
<sequence length="497" mass="56279">MPRIFTFLFLITFCISENLLAQDSEDKKPNILFIAIDDLRSELGHYGNTQIQTPNLDQLAASAVSFTNHFVQVPTCGASRAAMLTGMRPRRTAELSNLIMQNEFSGRAENEIPETFIHHLRRNGYHTVGIGKISHSADGYVYEYEEEVSTKRELPYSWDELLFDAGKWETGWNAFFAYADGENRQSMNKQVKPYEAGEVDDLGYPDGLTTQLALGKLRELKDQDKPFFLGVGLFKPHLPFTSPKKYWDLYNENTIPIAANPNKPQHVSESSLLPSGEFNQYALGDEHPDLETVASEAYAKKIKHAYYAAASYSDAQVGLILDELKALDLEKNTIVIVWGDHGWHLGEQQIWGKHTLFENALNSALIIKIPGKEEKARLENSIVESVDIYPTLIELAGIESPYDLDGESLVPLIEQVATPINQTAYGYFKRGITVRNDRYRLTRYFRNQEPIIELYDHENDPLETINVAAQNPDIVQNLMPLLEKGNTGLYENQNSDH</sequence>
<keyword evidence="9" id="KW-1185">Reference proteome</keyword>
<dbReference type="RefSeq" id="WP_074223439.1">
    <property type="nucleotide sequence ID" value="NZ_FSRC01000001.1"/>
</dbReference>
<reference evidence="9" key="1">
    <citation type="submission" date="2016-11" db="EMBL/GenBank/DDBJ databases">
        <authorList>
            <person name="Varghese N."/>
            <person name="Submissions S."/>
        </authorList>
    </citation>
    <scope>NUCLEOTIDE SEQUENCE [LARGE SCALE GENOMIC DNA]</scope>
    <source>
        <strain evidence="9">DSM 15292</strain>
    </source>
</reference>
<dbReference type="PANTHER" id="PTHR45953:SF1">
    <property type="entry name" value="IDURONATE 2-SULFATASE"/>
    <property type="match status" value="1"/>
</dbReference>
<keyword evidence="3" id="KW-0479">Metal-binding</keyword>
<comment type="cofactor">
    <cofactor evidence="1">
        <name>Ca(2+)</name>
        <dbReference type="ChEBI" id="CHEBI:29108"/>
    </cofactor>
</comment>
<dbReference type="InterPro" id="IPR000917">
    <property type="entry name" value="Sulfatase_N"/>
</dbReference>